<evidence type="ECO:0000256" key="2">
    <source>
        <dbReference type="ARBA" id="ARBA00022771"/>
    </source>
</evidence>
<dbReference type="InterPro" id="IPR000433">
    <property type="entry name" value="Znf_ZZ"/>
</dbReference>
<gene>
    <name evidence="6" type="ORF">SBOR_5280</name>
</gene>
<proteinExistence type="predicted"/>
<protein>
    <recommendedName>
        <fullName evidence="5">ZZ-type domain-containing protein</fullName>
    </recommendedName>
</protein>
<dbReference type="AlphaFoldDB" id="W9CES5"/>
<feature type="compositionally biased region" description="Low complexity" evidence="4">
    <location>
        <begin position="148"/>
        <end position="160"/>
    </location>
</feature>
<keyword evidence="1" id="KW-0479">Metal-binding</keyword>
<feature type="domain" description="ZZ-type" evidence="5">
    <location>
        <begin position="4"/>
        <end position="44"/>
    </location>
</feature>
<keyword evidence="3" id="KW-0862">Zinc</keyword>
<feature type="region of interest" description="Disordered" evidence="4">
    <location>
        <begin position="110"/>
        <end position="174"/>
    </location>
</feature>
<feature type="compositionally biased region" description="Acidic residues" evidence="4">
    <location>
        <begin position="492"/>
        <end position="506"/>
    </location>
</feature>
<keyword evidence="7" id="KW-1185">Reference proteome</keyword>
<organism evidence="6 7">
    <name type="scientific">Sclerotinia borealis (strain F-4128)</name>
    <dbReference type="NCBI Taxonomy" id="1432307"/>
    <lineage>
        <taxon>Eukaryota</taxon>
        <taxon>Fungi</taxon>
        <taxon>Dikarya</taxon>
        <taxon>Ascomycota</taxon>
        <taxon>Pezizomycotina</taxon>
        <taxon>Leotiomycetes</taxon>
        <taxon>Helotiales</taxon>
        <taxon>Sclerotiniaceae</taxon>
        <taxon>Sclerotinia</taxon>
    </lineage>
</organism>
<evidence type="ECO:0000256" key="1">
    <source>
        <dbReference type="ARBA" id="ARBA00022723"/>
    </source>
</evidence>
<dbReference type="Gene3D" id="3.30.60.90">
    <property type="match status" value="1"/>
</dbReference>
<feature type="compositionally biased region" description="Basic and acidic residues" evidence="4">
    <location>
        <begin position="165"/>
        <end position="174"/>
    </location>
</feature>
<evidence type="ECO:0000256" key="4">
    <source>
        <dbReference type="SAM" id="MobiDB-lite"/>
    </source>
</evidence>
<feature type="region of interest" description="Disordered" evidence="4">
    <location>
        <begin position="56"/>
        <end position="93"/>
    </location>
</feature>
<feature type="compositionally biased region" description="Low complexity" evidence="4">
    <location>
        <begin position="113"/>
        <end position="133"/>
    </location>
</feature>
<comment type="caution">
    <text evidence="6">The sequence shown here is derived from an EMBL/GenBank/DDBJ whole genome shotgun (WGS) entry which is preliminary data.</text>
</comment>
<feature type="compositionally biased region" description="Low complexity" evidence="4">
    <location>
        <begin position="469"/>
        <end position="485"/>
    </location>
</feature>
<evidence type="ECO:0000259" key="5">
    <source>
        <dbReference type="Pfam" id="PF00569"/>
    </source>
</evidence>
<feature type="compositionally biased region" description="Pro residues" evidence="4">
    <location>
        <begin position="63"/>
        <end position="76"/>
    </location>
</feature>
<reference evidence="6 7" key="1">
    <citation type="journal article" date="2014" name="Genome Announc.">
        <title>Draft genome sequence of Sclerotinia borealis, a psychrophilic plant pathogenic fungus.</title>
        <authorList>
            <person name="Mardanov A.V."/>
            <person name="Beletsky A.V."/>
            <person name="Kadnikov V.V."/>
            <person name="Ignatov A.N."/>
            <person name="Ravin N.V."/>
        </authorList>
    </citation>
    <scope>NUCLEOTIDE SEQUENCE [LARGE SCALE GENOMIC DNA]</scope>
    <source>
        <strain evidence="7">F-4157</strain>
    </source>
</reference>
<keyword evidence="2" id="KW-0863">Zinc-finger</keyword>
<feature type="region of interest" description="Disordered" evidence="4">
    <location>
        <begin position="445"/>
        <end position="511"/>
    </location>
</feature>
<dbReference type="Proteomes" id="UP000019487">
    <property type="component" value="Unassembled WGS sequence"/>
</dbReference>
<evidence type="ECO:0000313" key="6">
    <source>
        <dbReference type="EMBL" id="ESZ94336.1"/>
    </source>
</evidence>
<evidence type="ECO:0000313" key="7">
    <source>
        <dbReference type="Proteomes" id="UP000019487"/>
    </source>
</evidence>
<dbReference type="EMBL" id="AYSA01000255">
    <property type="protein sequence ID" value="ESZ94336.1"/>
    <property type="molecule type" value="Genomic_DNA"/>
</dbReference>
<dbReference type="SUPFAM" id="SSF57850">
    <property type="entry name" value="RING/U-box"/>
    <property type="match status" value="1"/>
</dbReference>
<dbReference type="InterPro" id="IPR043145">
    <property type="entry name" value="Znf_ZZ_sf"/>
</dbReference>
<evidence type="ECO:0000256" key="3">
    <source>
        <dbReference type="ARBA" id="ARBA00022833"/>
    </source>
</evidence>
<dbReference type="OrthoDB" id="7873042at2759"/>
<dbReference type="GO" id="GO:0008270">
    <property type="term" value="F:zinc ion binding"/>
    <property type="evidence" value="ECO:0007669"/>
    <property type="project" value="UniProtKB-KW"/>
</dbReference>
<accession>W9CES5</accession>
<name>W9CES5_SCLBF</name>
<dbReference type="HOGENOM" id="CLU_501687_0_0_1"/>
<dbReference type="Pfam" id="PF00569">
    <property type="entry name" value="ZZ"/>
    <property type="match status" value="1"/>
</dbReference>
<dbReference type="STRING" id="1432307.W9CES5"/>
<sequence>MSLYGCDGCAEPIRPDKARIQCHICTDYNLCANCFVIQNVTRTHVSSHPTMIYKTSGTSTSGVPPPVPPRPVPLLPPRKNTMTSSSTPPKKVELPTANWGALWDIVKPKTKSAKATSSSQRGPGSGSGDLISISPPPPPMTTEEVYGNSNSNSNNPVSFSPITKLRPDLPPRPGKIDLEAFTNPYASIAPPMPLEWSPFFQADGTHNAIFNDLMTTIFLHLDVENTDELSPEVYSAFLDMQGVKMEDNIWQKTLFIEGGIQNQEIADLELGIFFKNHEIAHTLSTRHSSNLPPPSPSPTAGERIRRSISLGANMPMLSKQGFIDVMGMELVGDPEEGWRRLRGVVQDYGVWRGLGDVPRECFLEGPVEGGGMGSRGMGMGMGMGMGKRRSLLEMSEEKEEVERRIMEGMFRGAGAGEKVEGGDANADEDLEVKEEMEMEIEMLGNMPAPESFAFDTTDDEDKLEDQNHTQSQPQPRNQTQPQTQTHIKEVDLIQEDEDEDEDEYEYDMQTKHIMPVPVRVVVEAVSDGDGDGDGDGHVIKEVK</sequence>